<dbReference type="PRINTS" id="PR00109">
    <property type="entry name" value="TYRKINASE"/>
</dbReference>
<evidence type="ECO:0000256" key="4">
    <source>
        <dbReference type="ARBA" id="ARBA00022553"/>
    </source>
</evidence>
<evidence type="ECO:0000256" key="11">
    <source>
        <dbReference type="SAM" id="MobiDB-lite"/>
    </source>
</evidence>
<dbReference type="InterPro" id="IPR045865">
    <property type="entry name" value="ACT-like_dom_sf"/>
</dbReference>
<evidence type="ECO:0000256" key="8">
    <source>
        <dbReference type="ARBA" id="ARBA00022840"/>
    </source>
</evidence>
<dbReference type="InterPro" id="IPR011009">
    <property type="entry name" value="Kinase-like_dom_sf"/>
</dbReference>
<sequence length="400" mass="45316">MHTCMVLHVFPYPLLKVSYCNCHSDRHMHEITFSAEDKPKLLSQLTSMLADAGLNIQEAHAFSTVDGWPYEETEQLRTALLKEAYKIEKLEQISVKCDPDCVTIPNDGIDVWEIDLKQLKFDNMVASGSYGDLYKGTYCSQEVAIKVLKAERVNTDMQREFAQEVYIMRKVRHKNVVQFIGACTKPPSLCIVTEFMSGGSVYDYLHKHKGVFKLPSLLKVAIDISKGMNYLHQNNIIHRDLKAANLLMDENEVVKVADFGVARVKTQSGVMTAETGTYRWMAPEVIEHKPYDHKADVFSFAIVLWELLTGKLPYEYLTPLQAAVGVVQKGLRPTIPKHSNPKLADLLERCWQQDPALRPDFSEIIENLQQIAKEVGDDLGDGRKEKSHGGFLSALRRGHH</sequence>
<dbReference type="Gene3D" id="3.30.200.20">
    <property type="entry name" value="Phosphorylase Kinase, domain 1"/>
    <property type="match status" value="1"/>
</dbReference>
<comment type="caution">
    <text evidence="14">The sequence shown here is derived from an EMBL/GenBank/DDBJ whole genome shotgun (WGS) entry which is preliminary data.</text>
</comment>
<dbReference type="SMART" id="SM00220">
    <property type="entry name" value="S_TKc"/>
    <property type="match status" value="1"/>
</dbReference>
<dbReference type="Proteomes" id="UP001154282">
    <property type="component" value="Unassembled WGS sequence"/>
</dbReference>
<dbReference type="Gene3D" id="3.30.70.260">
    <property type="match status" value="1"/>
</dbReference>
<dbReference type="InterPro" id="IPR002912">
    <property type="entry name" value="ACT_dom"/>
</dbReference>
<protein>
    <recommendedName>
        <fullName evidence="2">non-specific serine/threonine protein kinase</fullName>
        <ecNumber evidence="2">2.7.11.1</ecNumber>
    </recommendedName>
</protein>
<dbReference type="FunFam" id="3.30.200.20:FF:000060">
    <property type="entry name" value="Serine/threonine-protein kinase isoform 1"/>
    <property type="match status" value="1"/>
</dbReference>
<name>A0AAV0PE86_9ROSI</name>
<dbReference type="InterPro" id="IPR001245">
    <property type="entry name" value="Ser-Thr/Tyr_kinase_cat_dom"/>
</dbReference>
<evidence type="ECO:0000256" key="6">
    <source>
        <dbReference type="ARBA" id="ARBA00022741"/>
    </source>
</evidence>
<dbReference type="EC" id="2.7.11.1" evidence="2"/>
<evidence type="ECO:0000256" key="10">
    <source>
        <dbReference type="ARBA" id="ARBA00048679"/>
    </source>
</evidence>
<proteinExistence type="inferred from homology"/>
<evidence type="ECO:0000256" key="9">
    <source>
        <dbReference type="ARBA" id="ARBA00047899"/>
    </source>
</evidence>
<dbReference type="GO" id="GO:0005524">
    <property type="term" value="F:ATP binding"/>
    <property type="evidence" value="ECO:0007669"/>
    <property type="project" value="UniProtKB-KW"/>
</dbReference>
<evidence type="ECO:0000256" key="3">
    <source>
        <dbReference type="ARBA" id="ARBA00022527"/>
    </source>
</evidence>
<dbReference type="AlphaFoldDB" id="A0AAV0PE86"/>
<accession>A0AAV0PE86</accession>
<comment type="catalytic activity">
    <reaction evidence="9">
        <text>L-threonyl-[protein] + ATP = O-phospho-L-threonyl-[protein] + ADP + H(+)</text>
        <dbReference type="Rhea" id="RHEA:46608"/>
        <dbReference type="Rhea" id="RHEA-COMP:11060"/>
        <dbReference type="Rhea" id="RHEA-COMP:11605"/>
        <dbReference type="ChEBI" id="CHEBI:15378"/>
        <dbReference type="ChEBI" id="CHEBI:30013"/>
        <dbReference type="ChEBI" id="CHEBI:30616"/>
        <dbReference type="ChEBI" id="CHEBI:61977"/>
        <dbReference type="ChEBI" id="CHEBI:456216"/>
        <dbReference type="EC" id="2.7.11.1"/>
    </reaction>
</comment>
<keyword evidence="5" id="KW-0808">Transferase</keyword>
<evidence type="ECO:0000256" key="1">
    <source>
        <dbReference type="ARBA" id="ARBA00010507"/>
    </source>
</evidence>
<dbReference type="PROSITE" id="PS00108">
    <property type="entry name" value="PROTEIN_KINASE_ST"/>
    <property type="match status" value="1"/>
</dbReference>
<keyword evidence="4" id="KW-0597">Phosphoprotein</keyword>
<keyword evidence="3" id="KW-0723">Serine/threonine-protein kinase</keyword>
<dbReference type="Pfam" id="PF01842">
    <property type="entry name" value="ACT"/>
    <property type="match status" value="1"/>
</dbReference>
<dbReference type="PROSITE" id="PS51671">
    <property type="entry name" value="ACT"/>
    <property type="match status" value="1"/>
</dbReference>
<dbReference type="CDD" id="cd13999">
    <property type="entry name" value="STKc_MAP3K-like"/>
    <property type="match status" value="1"/>
</dbReference>
<dbReference type="InterPro" id="IPR000719">
    <property type="entry name" value="Prot_kinase_dom"/>
</dbReference>
<evidence type="ECO:0000256" key="5">
    <source>
        <dbReference type="ARBA" id="ARBA00022679"/>
    </source>
</evidence>
<dbReference type="InterPro" id="IPR008271">
    <property type="entry name" value="Ser/Thr_kinase_AS"/>
</dbReference>
<dbReference type="GO" id="GO:0004674">
    <property type="term" value="F:protein serine/threonine kinase activity"/>
    <property type="evidence" value="ECO:0007669"/>
    <property type="project" value="UniProtKB-KW"/>
</dbReference>
<evidence type="ECO:0000256" key="2">
    <source>
        <dbReference type="ARBA" id="ARBA00012513"/>
    </source>
</evidence>
<comment type="similarity">
    <text evidence="1">Belongs to the protein kinase superfamily. TKL Ser/Thr protein kinase family. RAF subfamily.</text>
</comment>
<keyword evidence="6" id="KW-0547">Nucleotide-binding</keyword>
<dbReference type="EMBL" id="CAMGYJ010000008">
    <property type="protein sequence ID" value="CAI0468930.1"/>
    <property type="molecule type" value="Genomic_DNA"/>
</dbReference>
<dbReference type="InterPro" id="IPR051681">
    <property type="entry name" value="Ser/Thr_Kinases-Pseudokinases"/>
</dbReference>
<dbReference type="SUPFAM" id="SSF55021">
    <property type="entry name" value="ACT-like"/>
    <property type="match status" value="1"/>
</dbReference>
<evidence type="ECO:0000259" key="12">
    <source>
        <dbReference type="PROSITE" id="PS50011"/>
    </source>
</evidence>
<feature type="region of interest" description="Disordered" evidence="11">
    <location>
        <begin position="378"/>
        <end position="400"/>
    </location>
</feature>
<dbReference type="Pfam" id="PF07714">
    <property type="entry name" value="PK_Tyr_Ser-Thr"/>
    <property type="match status" value="1"/>
</dbReference>
<feature type="domain" description="Protein kinase" evidence="12">
    <location>
        <begin position="119"/>
        <end position="372"/>
    </location>
</feature>
<evidence type="ECO:0000259" key="13">
    <source>
        <dbReference type="PROSITE" id="PS51671"/>
    </source>
</evidence>
<evidence type="ECO:0000313" key="14">
    <source>
        <dbReference type="EMBL" id="CAI0468930.1"/>
    </source>
</evidence>
<evidence type="ECO:0000313" key="15">
    <source>
        <dbReference type="Proteomes" id="UP001154282"/>
    </source>
</evidence>
<dbReference type="PROSITE" id="PS50011">
    <property type="entry name" value="PROTEIN_KINASE_DOM"/>
    <property type="match status" value="1"/>
</dbReference>
<evidence type="ECO:0000256" key="7">
    <source>
        <dbReference type="ARBA" id="ARBA00022777"/>
    </source>
</evidence>
<keyword evidence="7" id="KW-0418">Kinase</keyword>
<dbReference type="SUPFAM" id="SSF56112">
    <property type="entry name" value="Protein kinase-like (PK-like)"/>
    <property type="match status" value="1"/>
</dbReference>
<dbReference type="PANTHER" id="PTHR44329:SF128">
    <property type="entry name" value="SERINE_THREONINE-PROTEIN KINASE STY46"/>
    <property type="match status" value="1"/>
</dbReference>
<feature type="compositionally biased region" description="Basic and acidic residues" evidence="11">
    <location>
        <begin position="378"/>
        <end position="388"/>
    </location>
</feature>
<comment type="catalytic activity">
    <reaction evidence="10">
        <text>L-seryl-[protein] + ATP = O-phospho-L-seryl-[protein] + ADP + H(+)</text>
        <dbReference type="Rhea" id="RHEA:17989"/>
        <dbReference type="Rhea" id="RHEA-COMP:9863"/>
        <dbReference type="Rhea" id="RHEA-COMP:11604"/>
        <dbReference type="ChEBI" id="CHEBI:15378"/>
        <dbReference type="ChEBI" id="CHEBI:29999"/>
        <dbReference type="ChEBI" id="CHEBI:30616"/>
        <dbReference type="ChEBI" id="CHEBI:83421"/>
        <dbReference type="ChEBI" id="CHEBI:456216"/>
        <dbReference type="EC" id="2.7.11.1"/>
    </reaction>
</comment>
<dbReference type="PANTHER" id="PTHR44329">
    <property type="entry name" value="SERINE/THREONINE-PROTEIN KINASE TNNI3K-RELATED"/>
    <property type="match status" value="1"/>
</dbReference>
<gene>
    <name evidence="14" type="ORF">LITE_LOCUS37998</name>
</gene>
<feature type="domain" description="ACT" evidence="13">
    <location>
        <begin position="30"/>
        <end position="95"/>
    </location>
</feature>
<dbReference type="Gene3D" id="1.10.510.10">
    <property type="entry name" value="Transferase(Phosphotransferase) domain 1"/>
    <property type="match status" value="1"/>
</dbReference>
<organism evidence="14 15">
    <name type="scientific">Linum tenue</name>
    <dbReference type="NCBI Taxonomy" id="586396"/>
    <lineage>
        <taxon>Eukaryota</taxon>
        <taxon>Viridiplantae</taxon>
        <taxon>Streptophyta</taxon>
        <taxon>Embryophyta</taxon>
        <taxon>Tracheophyta</taxon>
        <taxon>Spermatophyta</taxon>
        <taxon>Magnoliopsida</taxon>
        <taxon>eudicotyledons</taxon>
        <taxon>Gunneridae</taxon>
        <taxon>Pentapetalae</taxon>
        <taxon>rosids</taxon>
        <taxon>fabids</taxon>
        <taxon>Malpighiales</taxon>
        <taxon>Linaceae</taxon>
        <taxon>Linum</taxon>
    </lineage>
</organism>
<reference evidence="14" key="1">
    <citation type="submission" date="2022-08" db="EMBL/GenBank/DDBJ databases">
        <authorList>
            <person name="Gutierrez-Valencia J."/>
        </authorList>
    </citation>
    <scope>NUCLEOTIDE SEQUENCE</scope>
</reference>
<keyword evidence="8" id="KW-0067">ATP-binding</keyword>
<dbReference type="FunFam" id="1.10.510.10:FF:000316">
    <property type="entry name" value="serine/threonine-protein kinase HT1"/>
    <property type="match status" value="1"/>
</dbReference>
<keyword evidence="15" id="KW-1185">Reference proteome</keyword>